<sequence length="446" mass="49901">MSLKEARDSFSSNSRGPVHEDRRLQIEELDEWQTHKPRTHDRPKLRQDELNTFPNQLKVGDRVLLDAADPHIVTTTPNKEISLTVLIIFPFGTAEIDTGVDLHTRAWEKRTTPYTAVQQDCVHPHAQGTRAGTMSSSRGKKVVVPASKKRKGALSSSGPTAEVRHPFLKLPIGPQEKLFQILWARPLTVGRCIDWATVEQVQLADAIQALLTTDPWNLFFEIVKPTYLELTMELFRQLSIPEFGSPLGLYTEEFQEENDLDTLNCHIHYSPSKCWSTLVPHSASYDPNRSKASSLPPSLRYLHYILSHTLTGRRESTGVMMSTTYGACCTGTSATPEGVISIGPYLTRLARHFELLNNAAQESSLTLIGQMSPQGISSMLSIRMIERHRGTYPPQYRLAQSTEEEAPEDIADNVPPGHEDPPSQPPRSHCPVHATASYVDISERLN</sequence>
<organism evidence="2 3">
    <name type="scientific">Gossypium barbadense</name>
    <name type="common">Sea Island cotton</name>
    <name type="synonym">Hibiscus barbadensis</name>
    <dbReference type="NCBI Taxonomy" id="3634"/>
    <lineage>
        <taxon>Eukaryota</taxon>
        <taxon>Viridiplantae</taxon>
        <taxon>Streptophyta</taxon>
        <taxon>Embryophyta</taxon>
        <taxon>Tracheophyta</taxon>
        <taxon>Spermatophyta</taxon>
        <taxon>Magnoliopsida</taxon>
        <taxon>eudicotyledons</taxon>
        <taxon>Gunneridae</taxon>
        <taxon>Pentapetalae</taxon>
        <taxon>rosids</taxon>
        <taxon>malvids</taxon>
        <taxon>Malvales</taxon>
        <taxon>Malvaceae</taxon>
        <taxon>Malvoideae</taxon>
        <taxon>Gossypium</taxon>
    </lineage>
</organism>
<feature type="compositionally biased region" description="Basic and acidic residues" evidence="1">
    <location>
        <begin position="17"/>
        <end position="26"/>
    </location>
</feature>
<name>A0A2P5YKM1_GOSBA</name>
<evidence type="ECO:0000256" key="1">
    <source>
        <dbReference type="SAM" id="MobiDB-lite"/>
    </source>
</evidence>
<feature type="compositionally biased region" description="Acidic residues" evidence="1">
    <location>
        <begin position="402"/>
        <end position="411"/>
    </location>
</feature>
<gene>
    <name evidence="2" type="ORF">GOBAR_AA04425</name>
</gene>
<evidence type="ECO:0000313" key="2">
    <source>
        <dbReference type="EMBL" id="PPS16139.1"/>
    </source>
</evidence>
<feature type="region of interest" description="Disordered" evidence="1">
    <location>
        <begin position="1"/>
        <end position="49"/>
    </location>
</feature>
<evidence type="ECO:0000313" key="3">
    <source>
        <dbReference type="Proteomes" id="UP000239757"/>
    </source>
</evidence>
<dbReference type="AlphaFoldDB" id="A0A2P5YKM1"/>
<dbReference type="EMBL" id="KZ663062">
    <property type="protein sequence ID" value="PPS16139.1"/>
    <property type="molecule type" value="Genomic_DNA"/>
</dbReference>
<dbReference type="OrthoDB" id="1685790at2759"/>
<feature type="compositionally biased region" description="Basic and acidic residues" evidence="1">
    <location>
        <begin position="40"/>
        <end position="49"/>
    </location>
</feature>
<proteinExistence type="predicted"/>
<feature type="region of interest" description="Disordered" evidence="1">
    <location>
        <begin position="399"/>
        <end position="436"/>
    </location>
</feature>
<reference evidence="2 3" key="1">
    <citation type="submission" date="2015-01" db="EMBL/GenBank/DDBJ databases">
        <title>Genome of allotetraploid Gossypium barbadense reveals genomic plasticity and fiber elongation in cotton evolution.</title>
        <authorList>
            <person name="Chen X."/>
            <person name="Liu X."/>
            <person name="Zhao B."/>
            <person name="Zheng H."/>
            <person name="Hu Y."/>
            <person name="Lu G."/>
            <person name="Yang C."/>
            <person name="Chen J."/>
            <person name="Shan C."/>
            <person name="Zhang L."/>
            <person name="Zhou Y."/>
            <person name="Wang L."/>
            <person name="Guo W."/>
            <person name="Bai Y."/>
            <person name="Ruan J."/>
            <person name="Shangguan X."/>
            <person name="Mao Y."/>
            <person name="Jiang J."/>
            <person name="Zhu Y."/>
            <person name="Lei J."/>
            <person name="Kang H."/>
            <person name="Chen S."/>
            <person name="He X."/>
            <person name="Wang R."/>
            <person name="Wang Y."/>
            <person name="Chen J."/>
            <person name="Wang L."/>
            <person name="Yu S."/>
            <person name="Wang B."/>
            <person name="Wei J."/>
            <person name="Song S."/>
            <person name="Lu X."/>
            <person name="Gao Z."/>
            <person name="Gu W."/>
            <person name="Deng X."/>
            <person name="Ma D."/>
            <person name="Wang S."/>
            <person name="Liang W."/>
            <person name="Fang L."/>
            <person name="Cai C."/>
            <person name="Zhu X."/>
            <person name="Zhou B."/>
            <person name="Zhang Y."/>
            <person name="Chen Z."/>
            <person name="Xu S."/>
            <person name="Zhu R."/>
            <person name="Wang S."/>
            <person name="Zhang T."/>
            <person name="Zhao G."/>
        </authorList>
    </citation>
    <scope>NUCLEOTIDE SEQUENCE [LARGE SCALE GENOMIC DNA]</scope>
    <source>
        <strain evidence="3">cv. Xinhai21</strain>
        <tissue evidence="2">Leaf</tissue>
    </source>
</reference>
<accession>A0A2P5YKM1</accession>
<dbReference type="Proteomes" id="UP000239757">
    <property type="component" value="Unassembled WGS sequence"/>
</dbReference>
<protein>
    <submittedName>
        <fullName evidence="2">Uncharacterized protein</fullName>
    </submittedName>
</protein>